<name>A0A7Y6NKT2_9BURK</name>
<dbReference type="InterPro" id="IPR028090">
    <property type="entry name" value="JAB_dom_prok"/>
</dbReference>
<evidence type="ECO:0000259" key="7">
    <source>
        <dbReference type="Pfam" id="PF14464"/>
    </source>
</evidence>
<dbReference type="Proteomes" id="UP000529637">
    <property type="component" value="Unassembled WGS sequence"/>
</dbReference>
<evidence type="ECO:0000256" key="3">
    <source>
        <dbReference type="ARBA" id="ARBA00022801"/>
    </source>
</evidence>
<protein>
    <submittedName>
        <fullName evidence="8">Mov34/MPN/PAD-1 family protein</fullName>
    </submittedName>
</protein>
<keyword evidence="4" id="KW-0862">Zinc</keyword>
<evidence type="ECO:0000313" key="8">
    <source>
        <dbReference type="EMBL" id="NUZ04919.1"/>
    </source>
</evidence>
<reference evidence="8 9" key="1">
    <citation type="submission" date="2020-06" db="EMBL/GenBank/DDBJ databases">
        <title>Schlegella sp. ID0723 isolated from air conditioner.</title>
        <authorList>
            <person name="Kim D.Y."/>
            <person name="Kim D.-U."/>
        </authorList>
    </citation>
    <scope>NUCLEOTIDE SEQUENCE [LARGE SCALE GENOMIC DNA]</scope>
    <source>
        <strain evidence="8 9">ID0723</strain>
    </source>
</reference>
<evidence type="ECO:0000256" key="4">
    <source>
        <dbReference type="ARBA" id="ARBA00022833"/>
    </source>
</evidence>
<dbReference type="Gene3D" id="3.40.140.10">
    <property type="entry name" value="Cytidine Deaminase, domain 2"/>
    <property type="match status" value="1"/>
</dbReference>
<evidence type="ECO:0000256" key="1">
    <source>
        <dbReference type="ARBA" id="ARBA00022670"/>
    </source>
</evidence>
<feature type="domain" description="THIF-type NAD/FAD binding fold" evidence="6">
    <location>
        <begin position="362"/>
        <end position="430"/>
    </location>
</feature>
<comment type="caution">
    <text evidence="8">The sequence shown here is derived from an EMBL/GenBank/DDBJ whole genome shotgun (WGS) entry which is preliminary data.</text>
</comment>
<dbReference type="AlphaFoldDB" id="A0A7Y6NKT2"/>
<gene>
    <name evidence="8" type="ORF">HQN59_04005</name>
</gene>
<evidence type="ECO:0000256" key="5">
    <source>
        <dbReference type="ARBA" id="ARBA00023049"/>
    </source>
</evidence>
<dbReference type="GO" id="GO:0008641">
    <property type="term" value="F:ubiquitin-like modifier activating enzyme activity"/>
    <property type="evidence" value="ECO:0007669"/>
    <property type="project" value="InterPro"/>
</dbReference>
<sequence>MAEAVDDAIARLGRHRAVARVGTPSTAGGLTEVEVDIRVELPSRSRHEGQSATGVREVETCKFVFKSDWPLSAPRPFLRADFPLDLPHINAHRPGQAVSPCIFEGSLDELMHRFGVDAVVDQLVDWLHKAASGTLIDLSQGWEPARRDSCPSTIVFSAEQVAALAPLDGSLVAINAGYVAIDGGISALVDPNLVPVPEPAFDQQAHQKDDLKWASGRAAVFVARAPLQNGQPQIFSRYQPESVAEFESLLVRAADLGIDRNALAKALDDYYGRAILVAKQNPRTWSYGLYAVVILAVQRPASLVGAPGRSIELLPYVVRYEIDPKDLFRRAATVHPAFHAHALSPELLARTSGLAGAAVSQPITVLGCGSLGSKISLHLGRAGFGNMSFVDIEALSPHNSARHALLDYPTALVPKRKADLMRETFTQLSHAGARAFDTDAVTVLGNPAKFVEVVPEGTVLVLDATASLKVLAVQALSPLLASTGARLARTLMYGQGRCAVLALEGHQRAVTTDDLSALLFERCRWDTQLRAALKGTSSELTQVFVGDNCRSLTAPISDATVSRSAALVAMQIERWLAHGLPEVGQLGVGTEQDDRIGMNWSLVSQEATMVLPVTDDGGWTVRVLAGVRDYINADAARWGSYETGGALIGHVSHEARTIVVAGLVQASADSYRGPSRFVLGTEDLKRNLRQAHEDSLGYLAFVGTWHTHPQGGTHSGIDRATLGWLAEEFEGLPAVSLIWTPNSFICVVDRR</sequence>
<dbReference type="RefSeq" id="WP_176066367.1">
    <property type="nucleotide sequence ID" value="NZ_JABWMJ010000002.1"/>
</dbReference>
<dbReference type="InterPro" id="IPR032865">
    <property type="entry name" value="Prok-E2_A"/>
</dbReference>
<dbReference type="Pfam" id="PF14457">
    <property type="entry name" value="Prok-E2_A"/>
    <property type="match status" value="1"/>
</dbReference>
<proteinExistence type="predicted"/>
<organism evidence="8 9">
    <name type="scientific">Piscinibacter koreensis</name>
    <dbReference type="NCBI Taxonomy" id="2742824"/>
    <lineage>
        <taxon>Bacteria</taxon>
        <taxon>Pseudomonadati</taxon>
        <taxon>Pseudomonadota</taxon>
        <taxon>Betaproteobacteria</taxon>
        <taxon>Burkholderiales</taxon>
        <taxon>Sphaerotilaceae</taxon>
        <taxon>Piscinibacter</taxon>
    </lineage>
</organism>
<keyword evidence="5" id="KW-0482">Metalloprotease</keyword>
<evidence type="ECO:0000259" key="6">
    <source>
        <dbReference type="Pfam" id="PF00899"/>
    </source>
</evidence>
<dbReference type="EMBL" id="JABWMJ010000002">
    <property type="protein sequence ID" value="NUZ04919.1"/>
    <property type="molecule type" value="Genomic_DNA"/>
</dbReference>
<keyword evidence="9" id="KW-1185">Reference proteome</keyword>
<dbReference type="GO" id="GO:0006508">
    <property type="term" value="P:proteolysis"/>
    <property type="evidence" value="ECO:0007669"/>
    <property type="project" value="UniProtKB-KW"/>
</dbReference>
<dbReference type="Gene3D" id="3.40.50.720">
    <property type="entry name" value="NAD(P)-binding Rossmann-like Domain"/>
    <property type="match status" value="1"/>
</dbReference>
<dbReference type="SUPFAM" id="SSF69572">
    <property type="entry name" value="Activating enzymes of the ubiquitin-like proteins"/>
    <property type="match status" value="1"/>
</dbReference>
<accession>A0A7Y6NKT2</accession>
<keyword evidence="3" id="KW-0378">Hydrolase</keyword>
<keyword evidence="1" id="KW-0645">Protease</keyword>
<feature type="domain" description="JAB" evidence="7">
    <location>
        <begin position="627"/>
        <end position="721"/>
    </location>
</feature>
<evidence type="ECO:0000256" key="2">
    <source>
        <dbReference type="ARBA" id="ARBA00022723"/>
    </source>
</evidence>
<dbReference type="InterPro" id="IPR035985">
    <property type="entry name" value="Ubiquitin-activating_enz"/>
</dbReference>
<dbReference type="Pfam" id="PF14464">
    <property type="entry name" value="Prok-JAB"/>
    <property type="match status" value="1"/>
</dbReference>
<dbReference type="InterPro" id="IPR000594">
    <property type="entry name" value="ThiF_NAD_FAD-bd"/>
</dbReference>
<dbReference type="Pfam" id="PF00899">
    <property type="entry name" value="ThiF"/>
    <property type="match status" value="1"/>
</dbReference>
<dbReference type="GO" id="GO:0046872">
    <property type="term" value="F:metal ion binding"/>
    <property type="evidence" value="ECO:0007669"/>
    <property type="project" value="UniProtKB-KW"/>
</dbReference>
<evidence type="ECO:0000313" key="9">
    <source>
        <dbReference type="Proteomes" id="UP000529637"/>
    </source>
</evidence>
<keyword evidence="2" id="KW-0479">Metal-binding</keyword>
<dbReference type="GO" id="GO:0008237">
    <property type="term" value="F:metallopeptidase activity"/>
    <property type="evidence" value="ECO:0007669"/>
    <property type="project" value="UniProtKB-KW"/>
</dbReference>